<dbReference type="InterPro" id="IPR025178">
    <property type="entry name" value="Lnb_N"/>
</dbReference>
<feature type="non-terminal residue" evidence="2">
    <location>
        <position position="1"/>
    </location>
</feature>
<keyword evidence="3" id="KW-1185">Reference proteome</keyword>
<reference evidence="2 3" key="1">
    <citation type="submission" date="2008-12" db="EMBL/GenBank/DDBJ databases">
        <title>The Genome Sequence of Brucella ceti M644/93/1.</title>
        <authorList>
            <consortium name="The Broad Institute Genome Sequencing Platform"/>
            <person name="Ward D."/>
            <person name="Young S.K."/>
            <person name="Kodira C.D."/>
            <person name="Zeng Q."/>
            <person name="Koehrsen M."/>
            <person name="Alvarado L."/>
            <person name="Berlin A."/>
            <person name="Borenstein D."/>
            <person name="Chen Z."/>
            <person name="Engels R."/>
            <person name="Freedman E."/>
            <person name="Gellesch M."/>
            <person name="Goldberg J."/>
            <person name="Griggs A."/>
            <person name="Gujja S."/>
            <person name="Heiman D."/>
            <person name="Hepburn T."/>
            <person name="Howarth C."/>
            <person name="Jen D."/>
            <person name="Larson L."/>
            <person name="Lewis B."/>
            <person name="Mehta T."/>
            <person name="Park D."/>
            <person name="Pearson M."/>
            <person name="Roberts A."/>
            <person name="Saif S."/>
            <person name="Shea T."/>
            <person name="Shenoy N."/>
            <person name="Sisk P."/>
            <person name="Stolte C."/>
            <person name="Sykes S."/>
            <person name="Walk T."/>
            <person name="White J."/>
            <person name="Yandava C."/>
            <person name="Whatmore A.M."/>
            <person name="Perrett L.L."/>
            <person name="O'Callaghan D."/>
            <person name="Nusbaum C."/>
            <person name="Galagan J."/>
            <person name="Birren B."/>
        </authorList>
    </citation>
    <scope>NUCLEOTIDE SEQUENCE [LARGE SCALE GENOMIC DNA]</scope>
    <source>
        <strain evidence="2 3">M644/93/1</strain>
    </source>
</reference>
<accession>A0ABM9ZAA8</accession>
<gene>
    <name evidence="2" type="ORF">BAIG_01055</name>
</gene>
<evidence type="ECO:0000259" key="1">
    <source>
        <dbReference type="Pfam" id="PF13387"/>
    </source>
</evidence>
<name>A0ABM9ZAA8_9HYPH</name>
<dbReference type="EMBL" id="DS999669">
    <property type="protein sequence ID" value="EEX96667.1"/>
    <property type="molecule type" value="Genomic_DNA"/>
</dbReference>
<evidence type="ECO:0000313" key="2">
    <source>
        <dbReference type="EMBL" id="EEX96667.1"/>
    </source>
</evidence>
<proteinExistence type="predicted"/>
<dbReference type="Proteomes" id="UP000003990">
    <property type="component" value="Unassembled WGS sequence"/>
</dbReference>
<evidence type="ECO:0000313" key="3">
    <source>
        <dbReference type="Proteomes" id="UP000003990"/>
    </source>
</evidence>
<dbReference type="Pfam" id="PF13387">
    <property type="entry name" value="Lnb_N"/>
    <property type="match status" value="1"/>
</dbReference>
<feature type="domain" description="Lnb N-terminal periplasmic" evidence="1">
    <location>
        <begin position="147"/>
        <end position="303"/>
    </location>
</feature>
<protein>
    <recommendedName>
        <fullName evidence="1">Lnb N-terminal periplasmic domain-containing protein</fullName>
    </recommendedName>
</protein>
<sequence length="348" mass="40256">HCKPNHASIAANSASRATIGAYCRQIRNAYVFYPEIGTRPYRRPIHFHLVRARLFDLGELRHVVSIAFRQCRARLHHYRLAPDLFPCDPAWEQPALLALAAWATVRPSLHRIWAPDVARTVTGKIDGNIVTLSNVRDFIWHTPDDFTPNWKEETFDLDKITSVDVYLSYWSNPAIAHTLLSFGFADGRHVVFSGEIRREHHEVYSPIAGFFRKYELAMIAADERDIIYLRTNIRKEDVYRYRVKLSPAAAKALFLSYVEMGNELAKKPEFYNTLTTNCTTIIFQMVRLLDPAFPFDYRVLLSGYLPGYLYDHGWLENGDTLEKVRERASIDARAQASGREDYSQRIRE</sequence>
<organism evidence="2 3">
    <name type="scientific">Brucella ceti M644/93/1</name>
    <dbReference type="NCBI Taxonomy" id="520459"/>
    <lineage>
        <taxon>Bacteria</taxon>
        <taxon>Pseudomonadati</taxon>
        <taxon>Pseudomonadota</taxon>
        <taxon>Alphaproteobacteria</taxon>
        <taxon>Hyphomicrobiales</taxon>
        <taxon>Brucellaceae</taxon>
        <taxon>Brucella/Ochrobactrum group</taxon>
        <taxon>Brucella</taxon>
    </lineage>
</organism>